<dbReference type="CDD" id="cd09086">
    <property type="entry name" value="ExoIII-like_AP-endo"/>
    <property type="match status" value="1"/>
</dbReference>
<accession>A0A318PV71</accession>
<gene>
    <name evidence="9" type="primary">xth</name>
    <name evidence="9" type="ORF">CFR72_01910</name>
</gene>
<comment type="caution">
    <text evidence="9">The sequence shown here is derived from an EMBL/GenBank/DDBJ whole genome shotgun (WGS) entry which is preliminary data.</text>
</comment>
<dbReference type="InterPro" id="IPR004808">
    <property type="entry name" value="AP_endonuc_1"/>
</dbReference>
<organism evidence="9 10">
    <name type="scientific">Gluconacetobacter entanii</name>
    <dbReference type="NCBI Taxonomy" id="108528"/>
    <lineage>
        <taxon>Bacteria</taxon>
        <taxon>Pseudomonadati</taxon>
        <taxon>Pseudomonadota</taxon>
        <taxon>Alphaproteobacteria</taxon>
        <taxon>Acetobacterales</taxon>
        <taxon>Acetobacteraceae</taxon>
        <taxon>Gluconacetobacter</taxon>
    </lineage>
</organism>
<evidence type="ECO:0000256" key="5">
    <source>
        <dbReference type="PIRSR" id="PIRSR604808-1"/>
    </source>
</evidence>
<keyword evidence="6" id="KW-0464">Manganese</keyword>
<dbReference type="Pfam" id="PF03372">
    <property type="entry name" value="Exo_endo_phos"/>
    <property type="match status" value="1"/>
</dbReference>
<keyword evidence="3" id="KW-0378">Hydrolase</keyword>
<feature type="binding site" evidence="6">
    <location>
        <position position="147"/>
    </location>
    <ligand>
        <name>Mg(2+)</name>
        <dbReference type="ChEBI" id="CHEBI:18420"/>
        <label>1</label>
    </ligand>
</feature>
<sequence>MKFATWNVNSIRQRQDHVLQWLEREQPDLLGLQELKCTEEQFPADMFRKAGYDSVVVGQKSYNGVAILSRVPFTVTHRTLPGWECDPPQARYVEIRTGALTFGNLYLPNGNSGGDAGYANKLAFMAALAEHARGLLHAGTDFVLAGDYNVCPTDEDLAPGALPPDDALVRPASRAAFRTLLWLGLTDALRALHPVGRFYTFWDYQAGAWQRDSGLRIDHALLSPRLAERLLSATPDREERNMKQPSDHVPLIVTLRDGAA</sequence>
<evidence type="ECO:0000256" key="2">
    <source>
        <dbReference type="ARBA" id="ARBA00022723"/>
    </source>
</evidence>
<dbReference type="GO" id="GO:0046872">
    <property type="term" value="F:metal ion binding"/>
    <property type="evidence" value="ECO:0007669"/>
    <property type="project" value="UniProtKB-KW"/>
</dbReference>
<dbReference type="GO" id="GO:0004519">
    <property type="term" value="F:endonuclease activity"/>
    <property type="evidence" value="ECO:0007669"/>
    <property type="project" value="InterPro"/>
</dbReference>
<dbReference type="AlphaFoldDB" id="A0A318PV71"/>
<dbReference type="PANTHER" id="PTHR43250">
    <property type="entry name" value="EXODEOXYRIBONUCLEASE III"/>
    <property type="match status" value="1"/>
</dbReference>
<evidence type="ECO:0000313" key="9">
    <source>
        <dbReference type="EMBL" id="PYD64541.1"/>
    </source>
</evidence>
<dbReference type="NCBIfam" id="TIGR00633">
    <property type="entry name" value="xth"/>
    <property type="match status" value="1"/>
</dbReference>
<feature type="active site" evidence="5">
    <location>
        <position position="106"/>
    </location>
</feature>
<evidence type="ECO:0000256" key="4">
    <source>
        <dbReference type="ARBA" id="ARBA00022842"/>
    </source>
</evidence>
<dbReference type="InterPro" id="IPR037493">
    <property type="entry name" value="ExoIII-like"/>
</dbReference>
<protein>
    <submittedName>
        <fullName evidence="9">Exodeoxyribonuclease III</fullName>
    </submittedName>
</protein>
<dbReference type="GO" id="GO:0008311">
    <property type="term" value="F:double-stranded DNA 3'-5' DNA exonuclease activity"/>
    <property type="evidence" value="ECO:0007669"/>
    <property type="project" value="InterPro"/>
</dbReference>
<dbReference type="Gene3D" id="3.60.10.10">
    <property type="entry name" value="Endonuclease/exonuclease/phosphatase"/>
    <property type="match status" value="1"/>
</dbReference>
<feature type="binding site" evidence="6">
    <location>
        <position position="7"/>
    </location>
    <ligand>
        <name>Mg(2+)</name>
        <dbReference type="ChEBI" id="CHEBI:18420"/>
        <label>1</label>
    </ligand>
</feature>
<dbReference type="InterPro" id="IPR005135">
    <property type="entry name" value="Endo/exonuclease/phosphatase"/>
</dbReference>
<feature type="domain" description="Endonuclease/exonuclease/phosphatase" evidence="8">
    <location>
        <begin position="4"/>
        <end position="248"/>
    </location>
</feature>
<keyword evidence="4 6" id="KW-0460">Magnesium</keyword>
<reference evidence="9 10" key="1">
    <citation type="submission" date="2017-07" db="EMBL/GenBank/DDBJ databases">
        <title>A draft genome sequence of Gluconacetobacter entanii LTH 4560.</title>
        <authorList>
            <person name="Skraban J."/>
            <person name="Cleenwerck I."/>
            <person name="Vandamme P."/>
            <person name="Trcek J."/>
        </authorList>
    </citation>
    <scope>NUCLEOTIDE SEQUENCE [LARGE SCALE GENOMIC DNA]</scope>
    <source>
        <strain evidence="9 10">LTH 4560</strain>
    </source>
</reference>
<feature type="site" description="Transition state stabilizer" evidence="7">
    <location>
        <position position="149"/>
    </location>
</feature>
<dbReference type="InterPro" id="IPR036691">
    <property type="entry name" value="Endo/exonu/phosph_ase_sf"/>
</dbReference>
<dbReference type="PROSITE" id="PS51435">
    <property type="entry name" value="AP_NUCLEASE_F1_4"/>
    <property type="match status" value="1"/>
</dbReference>
<feature type="site" description="Important for catalytic activity" evidence="7">
    <location>
        <position position="218"/>
    </location>
</feature>
<feature type="active site" description="Proton acceptor" evidence="5">
    <location>
        <position position="248"/>
    </location>
</feature>
<dbReference type="GO" id="GO:0003677">
    <property type="term" value="F:DNA binding"/>
    <property type="evidence" value="ECO:0007669"/>
    <property type="project" value="InterPro"/>
</dbReference>
<feature type="binding site" evidence="6">
    <location>
        <position position="149"/>
    </location>
    <ligand>
        <name>Mg(2+)</name>
        <dbReference type="ChEBI" id="CHEBI:18420"/>
        <label>1</label>
    </ligand>
</feature>
<evidence type="ECO:0000256" key="3">
    <source>
        <dbReference type="ARBA" id="ARBA00022801"/>
    </source>
</evidence>
<evidence type="ECO:0000259" key="8">
    <source>
        <dbReference type="Pfam" id="PF03372"/>
    </source>
</evidence>
<dbReference type="NCBIfam" id="TIGR00195">
    <property type="entry name" value="exoDNase_III"/>
    <property type="match status" value="1"/>
</dbReference>
<evidence type="ECO:0000256" key="7">
    <source>
        <dbReference type="PIRSR" id="PIRSR604808-3"/>
    </source>
</evidence>
<dbReference type="EMBL" id="NKUF01000002">
    <property type="protein sequence ID" value="PYD64541.1"/>
    <property type="molecule type" value="Genomic_DNA"/>
</dbReference>
<dbReference type="OrthoDB" id="9803914at2"/>
<proteinExistence type="inferred from homology"/>
<dbReference type="InterPro" id="IPR020847">
    <property type="entry name" value="AP_endonuclease_F1_BS"/>
</dbReference>
<dbReference type="PANTHER" id="PTHR43250:SF2">
    <property type="entry name" value="EXODEOXYRIBONUCLEASE III"/>
    <property type="match status" value="1"/>
</dbReference>
<feature type="binding site" evidence="6">
    <location>
        <position position="34"/>
    </location>
    <ligand>
        <name>Mg(2+)</name>
        <dbReference type="ChEBI" id="CHEBI:18420"/>
        <label>1</label>
    </ligand>
</feature>
<comment type="cofactor">
    <cofactor evidence="6">
        <name>Mg(2+)</name>
        <dbReference type="ChEBI" id="CHEBI:18420"/>
    </cofactor>
    <cofactor evidence="6">
        <name>Mn(2+)</name>
        <dbReference type="ChEBI" id="CHEBI:29035"/>
    </cofactor>
    <text evidence="6">Probably binds two magnesium or manganese ions per subunit.</text>
</comment>
<dbReference type="Proteomes" id="UP000248301">
    <property type="component" value="Unassembled WGS sequence"/>
</dbReference>
<keyword evidence="2 6" id="KW-0479">Metal-binding</keyword>
<evidence type="ECO:0000313" key="10">
    <source>
        <dbReference type="Proteomes" id="UP000248301"/>
    </source>
</evidence>
<evidence type="ECO:0000256" key="6">
    <source>
        <dbReference type="PIRSR" id="PIRSR604808-2"/>
    </source>
</evidence>
<name>A0A318PV71_9PROT</name>
<dbReference type="SUPFAM" id="SSF56219">
    <property type="entry name" value="DNase I-like"/>
    <property type="match status" value="1"/>
</dbReference>
<feature type="site" description="Interaction with DNA substrate" evidence="7">
    <location>
        <position position="248"/>
    </location>
</feature>
<evidence type="ECO:0000256" key="1">
    <source>
        <dbReference type="ARBA" id="ARBA00007092"/>
    </source>
</evidence>
<dbReference type="GO" id="GO:0006281">
    <property type="term" value="P:DNA repair"/>
    <property type="evidence" value="ECO:0007669"/>
    <property type="project" value="InterPro"/>
</dbReference>
<feature type="active site" description="Proton donor/acceptor" evidence="5">
    <location>
        <position position="147"/>
    </location>
</feature>
<feature type="binding site" evidence="6">
    <location>
        <position position="248"/>
    </location>
    <ligand>
        <name>Mg(2+)</name>
        <dbReference type="ChEBI" id="CHEBI:18420"/>
        <label>1</label>
    </ligand>
</feature>
<comment type="similarity">
    <text evidence="1">Belongs to the DNA repair enzymes AP/ExoA family.</text>
</comment>
<feature type="binding site" evidence="6">
    <location>
        <position position="247"/>
    </location>
    <ligand>
        <name>Mg(2+)</name>
        <dbReference type="ChEBI" id="CHEBI:18420"/>
        <label>1</label>
    </ligand>
</feature>
<dbReference type="RefSeq" id="WP_110912359.1">
    <property type="nucleotide sequence ID" value="NZ_NKUF01000002.1"/>
</dbReference>
<dbReference type="PROSITE" id="PS00726">
    <property type="entry name" value="AP_NUCLEASE_F1_1"/>
    <property type="match status" value="1"/>
</dbReference>